<dbReference type="SUPFAM" id="SSF47384">
    <property type="entry name" value="Homodimeric domain of signal transducing histidine kinase"/>
    <property type="match status" value="1"/>
</dbReference>
<keyword evidence="4" id="KW-0597">Phosphoprotein</keyword>
<dbReference type="PRINTS" id="PR00344">
    <property type="entry name" value="BCTRLSENSOR"/>
</dbReference>
<organism evidence="14 15">
    <name type="scientific">Blautia obeum</name>
    <dbReference type="NCBI Taxonomy" id="40520"/>
    <lineage>
        <taxon>Bacteria</taxon>
        <taxon>Bacillati</taxon>
        <taxon>Bacillota</taxon>
        <taxon>Clostridia</taxon>
        <taxon>Lachnospirales</taxon>
        <taxon>Lachnospiraceae</taxon>
        <taxon>Blautia</taxon>
    </lineage>
</organism>
<dbReference type="InterPro" id="IPR003594">
    <property type="entry name" value="HATPase_dom"/>
</dbReference>
<dbReference type="SMART" id="SM00387">
    <property type="entry name" value="HATPase_c"/>
    <property type="match status" value="1"/>
</dbReference>
<evidence type="ECO:0000256" key="7">
    <source>
        <dbReference type="ARBA" id="ARBA00022777"/>
    </source>
</evidence>
<evidence type="ECO:0000256" key="6">
    <source>
        <dbReference type="ARBA" id="ARBA00022692"/>
    </source>
</evidence>
<dbReference type="CDD" id="cd00082">
    <property type="entry name" value="HisKA"/>
    <property type="match status" value="1"/>
</dbReference>
<evidence type="ECO:0000256" key="4">
    <source>
        <dbReference type="ARBA" id="ARBA00022553"/>
    </source>
</evidence>
<dbReference type="Gene3D" id="1.10.287.130">
    <property type="match status" value="1"/>
</dbReference>
<dbReference type="GO" id="GO:0005886">
    <property type="term" value="C:plasma membrane"/>
    <property type="evidence" value="ECO:0007669"/>
    <property type="project" value="TreeGrafter"/>
</dbReference>
<dbReference type="PROSITE" id="PS50885">
    <property type="entry name" value="HAMP"/>
    <property type="match status" value="1"/>
</dbReference>
<dbReference type="InterPro" id="IPR005467">
    <property type="entry name" value="His_kinase_dom"/>
</dbReference>
<evidence type="ECO:0000256" key="3">
    <source>
        <dbReference type="ARBA" id="ARBA00012438"/>
    </source>
</evidence>
<dbReference type="SMART" id="SM00304">
    <property type="entry name" value="HAMP"/>
    <property type="match status" value="1"/>
</dbReference>
<dbReference type="InterPro" id="IPR036097">
    <property type="entry name" value="HisK_dim/P_sf"/>
</dbReference>
<dbReference type="SUPFAM" id="SSF158472">
    <property type="entry name" value="HAMP domain-like"/>
    <property type="match status" value="1"/>
</dbReference>
<dbReference type="AlphaFoldDB" id="A0A174NUH5"/>
<dbReference type="InterPro" id="IPR003661">
    <property type="entry name" value="HisK_dim/P_dom"/>
</dbReference>
<evidence type="ECO:0000259" key="13">
    <source>
        <dbReference type="PROSITE" id="PS50885"/>
    </source>
</evidence>
<evidence type="ECO:0000256" key="1">
    <source>
        <dbReference type="ARBA" id="ARBA00000085"/>
    </source>
</evidence>
<dbReference type="Gene3D" id="3.30.565.10">
    <property type="entry name" value="Histidine kinase-like ATPase, C-terminal domain"/>
    <property type="match status" value="1"/>
</dbReference>
<dbReference type="CDD" id="cd00075">
    <property type="entry name" value="HATPase"/>
    <property type="match status" value="1"/>
</dbReference>
<dbReference type="FunFam" id="3.30.565.10:FF:000006">
    <property type="entry name" value="Sensor histidine kinase WalK"/>
    <property type="match status" value="1"/>
</dbReference>
<dbReference type="InterPro" id="IPR050428">
    <property type="entry name" value="TCS_sensor_his_kinase"/>
</dbReference>
<dbReference type="PANTHER" id="PTHR45436:SF5">
    <property type="entry name" value="SENSOR HISTIDINE KINASE TRCS"/>
    <property type="match status" value="1"/>
</dbReference>
<dbReference type="RefSeq" id="WP_055055932.1">
    <property type="nucleotide sequence ID" value="NZ_CAXSOH010000013.1"/>
</dbReference>
<feature type="domain" description="Histidine kinase" evidence="12">
    <location>
        <begin position="174"/>
        <end position="397"/>
    </location>
</feature>
<evidence type="ECO:0000256" key="9">
    <source>
        <dbReference type="ARBA" id="ARBA00023012"/>
    </source>
</evidence>
<dbReference type="Pfam" id="PF00512">
    <property type="entry name" value="HisKA"/>
    <property type="match status" value="1"/>
</dbReference>
<evidence type="ECO:0000313" key="14">
    <source>
        <dbReference type="EMBL" id="CUP50288.1"/>
    </source>
</evidence>
<evidence type="ECO:0000256" key="5">
    <source>
        <dbReference type="ARBA" id="ARBA00022679"/>
    </source>
</evidence>
<dbReference type="InterPro" id="IPR004358">
    <property type="entry name" value="Sig_transdc_His_kin-like_C"/>
</dbReference>
<dbReference type="Gene3D" id="6.10.340.10">
    <property type="match status" value="1"/>
</dbReference>
<comment type="subcellular location">
    <subcellularLocation>
        <location evidence="2">Membrane</location>
    </subcellularLocation>
</comment>
<dbReference type="OrthoDB" id="9813151at2"/>
<dbReference type="CDD" id="cd06225">
    <property type="entry name" value="HAMP"/>
    <property type="match status" value="1"/>
</dbReference>
<feature type="transmembrane region" description="Helical" evidence="11">
    <location>
        <begin position="94"/>
        <end position="112"/>
    </location>
</feature>
<dbReference type="PROSITE" id="PS50109">
    <property type="entry name" value="HIS_KIN"/>
    <property type="match status" value="1"/>
</dbReference>
<reference evidence="14 15" key="1">
    <citation type="submission" date="2015-09" db="EMBL/GenBank/DDBJ databases">
        <authorList>
            <consortium name="Pathogen Informatics"/>
        </authorList>
    </citation>
    <scope>NUCLEOTIDE SEQUENCE [LARGE SCALE GENOMIC DNA]</scope>
    <source>
        <strain evidence="14 15">2789STDY5834921</strain>
    </source>
</reference>
<comment type="catalytic activity">
    <reaction evidence="1">
        <text>ATP + protein L-histidine = ADP + protein N-phospho-L-histidine.</text>
        <dbReference type="EC" id="2.7.13.3"/>
    </reaction>
</comment>
<evidence type="ECO:0000256" key="8">
    <source>
        <dbReference type="ARBA" id="ARBA00022989"/>
    </source>
</evidence>
<dbReference type="SMART" id="SM00388">
    <property type="entry name" value="HisKA"/>
    <property type="match status" value="1"/>
</dbReference>
<keyword evidence="8 11" id="KW-1133">Transmembrane helix</keyword>
<keyword evidence="7 14" id="KW-0418">Kinase</keyword>
<accession>A0A174NUH5</accession>
<dbReference type="EMBL" id="CZBA01000007">
    <property type="protein sequence ID" value="CUP50288.1"/>
    <property type="molecule type" value="Genomic_DNA"/>
</dbReference>
<sequence length="402" mass="44429">MKKEHTIKNPLKKLSLQWRLTLIITLLMTVTCILMYFFISSSAVTGIEDLGDYVVKINETDSTPITFNINPNTLFAGLSDQVQTTKDLFRTRSIIATAIIILLSSVGTYFISRRALLPLRRLSNEVNKIEAQNLSESLEVPDTNDEISRLTGSFNKMLSRLDDAFTAQKQFSASAAHELRTPLAVMQTNLEVFARKKTPTIEEYQDIFGMIQNQTERLSHLSEVLLDMTGIQSVERSDFISLAELTDEVCCDLASIADQKKVELIQEEGDCTVTGSYLLLYRAVYNLVENAIKYNHSGGKVTVKISQTKALPAAHSKPADYALVEVTDTGIGISPEYQEKIFAPFFRVDKSRSRAMGGAGLGLALVAEIARQHGGQVKVLASSKKGSTIALMLPINSPLIEI</sequence>
<evidence type="ECO:0000256" key="11">
    <source>
        <dbReference type="SAM" id="Phobius"/>
    </source>
</evidence>
<dbReference type="InterPro" id="IPR036890">
    <property type="entry name" value="HATPase_C_sf"/>
</dbReference>
<evidence type="ECO:0000259" key="12">
    <source>
        <dbReference type="PROSITE" id="PS50109"/>
    </source>
</evidence>
<evidence type="ECO:0000256" key="10">
    <source>
        <dbReference type="ARBA" id="ARBA00023136"/>
    </source>
</evidence>
<name>A0A174NUH5_9FIRM</name>
<keyword evidence="5 14" id="KW-0808">Transferase</keyword>
<evidence type="ECO:0000256" key="2">
    <source>
        <dbReference type="ARBA" id="ARBA00004370"/>
    </source>
</evidence>
<gene>
    <name evidence="14" type="primary">arlS_1</name>
    <name evidence="14" type="ORF">ERS852533_01574</name>
</gene>
<feature type="transmembrane region" description="Helical" evidence="11">
    <location>
        <begin position="20"/>
        <end position="39"/>
    </location>
</feature>
<keyword evidence="6 11" id="KW-0812">Transmembrane</keyword>
<protein>
    <recommendedName>
        <fullName evidence="3">histidine kinase</fullName>
        <ecNumber evidence="3">2.7.13.3</ecNumber>
    </recommendedName>
</protein>
<dbReference type="EC" id="2.7.13.3" evidence="3"/>
<dbReference type="Pfam" id="PF00672">
    <property type="entry name" value="HAMP"/>
    <property type="match status" value="1"/>
</dbReference>
<feature type="domain" description="HAMP" evidence="13">
    <location>
        <begin position="113"/>
        <end position="166"/>
    </location>
</feature>
<keyword evidence="9" id="KW-0902">Two-component regulatory system</keyword>
<dbReference type="SUPFAM" id="SSF55874">
    <property type="entry name" value="ATPase domain of HSP90 chaperone/DNA topoisomerase II/histidine kinase"/>
    <property type="match status" value="1"/>
</dbReference>
<dbReference type="GO" id="GO:0000155">
    <property type="term" value="F:phosphorelay sensor kinase activity"/>
    <property type="evidence" value="ECO:0007669"/>
    <property type="project" value="InterPro"/>
</dbReference>
<dbReference type="Proteomes" id="UP000095413">
    <property type="component" value="Unassembled WGS sequence"/>
</dbReference>
<keyword evidence="10 11" id="KW-0472">Membrane</keyword>
<evidence type="ECO:0000313" key="15">
    <source>
        <dbReference type="Proteomes" id="UP000095413"/>
    </source>
</evidence>
<proteinExistence type="predicted"/>
<dbReference type="PANTHER" id="PTHR45436">
    <property type="entry name" value="SENSOR HISTIDINE KINASE YKOH"/>
    <property type="match status" value="1"/>
</dbReference>
<dbReference type="InterPro" id="IPR003660">
    <property type="entry name" value="HAMP_dom"/>
</dbReference>
<dbReference type="Pfam" id="PF02518">
    <property type="entry name" value="HATPase_c"/>
    <property type="match status" value="1"/>
</dbReference>